<gene>
    <name evidence="1" type="ORF">MLD38_016443</name>
</gene>
<sequence length="257" mass="28930">MSESIPCSRVVLCSHGDEHGEDLALSALLYLACLVLLSASTYQACENSTDCQALLKFKDGITHDPEDYLRSWNTGNPFCNWSGVTCHTNTKNRVEEVDLRTKGLEGSISPFLFNLSSLTRLSLQGNGFSGAITDARKNEKSFRMSKAKDTVTIFHCMRAPSMSIGQCLERVHKYSGCSASCFVLVHLYINRFLHRTRCYLTYLNVHRLPITSTFVASKFLDDFGYNNAYFAKVGDISTAEINRLEKNFLFNMISDYM</sequence>
<dbReference type="Proteomes" id="UP001057402">
    <property type="component" value="Chromosome 4"/>
</dbReference>
<dbReference type="EMBL" id="CM042883">
    <property type="protein sequence ID" value="KAI4379041.1"/>
    <property type="molecule type" value="Genomic_DNA"/>
</dbReference>
<evidence type="ECO:0000313" key="2">
    <source>
        <dbReference type="Proteomes" id="UP001057402"/>
    </source>
</evidence>
<accession>A0ACB9RMJ5</accession>
<reference evidence="2" key="1">
    <citation type="journal article" date="2023" name="Front. Plant Sci.">
        <title>Chromosomal-level genome assembly of Melastoma candidum provides insights into trichome evolution.</title>
        <authorList>
            <person name="Zhong Y."/>
            <person name="Wu W."/>
            <person name="Sun C."/>
            <person name="Zou P."/>
            <person name="Liu Y."/>
            <person name="Dai S."/>
            <person name="Zhou R."/>
        </authorList>
    </citation>
    <scope>NUCLEOTIDE SEQUENCE [LARGE SCALE GENOMIC DNA]</scope>
</reference>
<comment type="caution">
    <text evidence="1">The sequence shown here is derived from an EMBL/GenBank/DDBJ whole genome shotgun (WGS) entry which is preliminary data.</text>
</comment>
<organism evidence="1 2">
    <name type="scientific">Melastoma candidum</name>
    <dbReference type="NCBI Taxonomy" id="119954"/>
    <lineage>
        <taxon>Eukaryota</taxon>
        <taxon>Viridiplantae</taxon>
        <taxon>Streptophyta</taxon>
        <taxon>Embryophyta</taxon>
        <taxon>Tracheophyta</taxon>
        <taxon>Spermatophyta</taxon>
        <taxon>Magnoliopsida</taxon>
        <taxon>eudicotyledons</taxon>
        <taxon>Gunneridae</taxon>
        <taxon>Pentapetalae</taxon>
        <taxon>rosids</taxon>
        <taxon>malvids</taxon>
        <taxon>Myrtales</taxon>
        <taxon>Melastomataceae</taxon>
        <taxon>Melastomatoideae</taxon>
        <taxon>Melastomateae</taxon>
        <taxon>Melastoma</taxon>
    </lineage>
</organism>
<protein>
    <submittedName>
        <fullName evidence="1">Uncharacterized protein</fullName>
    </submittedName>
</protein>
<keyword evidence="2" id="KW-1185">Reference proteome</keyword>
<evidence type="ECO:0000313" key="1">
    <source>
        <dbReference type="EMBL" id="KAI4379041.1"/>
    </source>
</evidence>
<proteinExistence type="predicted"/>
<name>A0ACB9RMJ5_9MYRT</name>